<evidence type="ECO:0000259" key="2">
    <source>
        <dbReference type="Pfam" id="PF03807"/>
    </source>
</evidence>
<name>A0A7W9C9Q3_9MICO</name>
<dbReference type="InterPro" id="IPR051267">
    <property type="entry name" value="STEAP_metalloreductase"/>
</dbReference>
<gene>
    <name evidence="4" type="ORF">HD600_000131</name>
</gene>
<dbReference type="InterPro" id="IPR036291">
    <property type="entry name" value="NAD(P)-bd_dom_sf"/>
</dbReference>
<protein>
    <submittedName>
        <fullName evidence="4">Putative dinucleotide-binding enzyme</fullName>
    </submittedName>
</protein>
<dbReference type="RefSeq" id="WP_338402253.1">
    <property type="nucleotide sequence ID" value="NZ_BAAAPG010000001.1"/>
</dbReference>
<comment type="caution">
    <text evidence="4">The sequence shown here is derived from an EMBL/GenBank/DDBJ whole genome shotgun (WGS) entry which is preliminary data.</text>
</comment>
<sequence>METGHRIETLGILGAGRLGMTLAQLAVSAGLRVLIARSGDPAPISRRVRAIGATPATSAEVIDQTDAVVLALPLGRYRSLPADALDGSLVIDAMNYWWASDGVRDDLSDPRTSTSELVQSHLPGARVVKALSHMGYQDLEDEPRPAGDPDRKAIAIAGDEPRDVAVVAALVDDLGFDPVFAGPLAAGIAMEPGAEAFGADVDAASLRGMLEGFADSQRGIVVARARGEAAAAATPRIERVPVESSALRSVGYRADLAVLEIEFVSGDVYRYHAVPASVHDALMDAESHGRFFLDRIRDVYPTTRVS</sequence>
<dbReference type="Proteomes" id="UP000517712">
    <property type="component" value="Unassembled WGS sequence"/>
</dbReference>
<proteinExistence type="predicted"/>
<keyword evidence="1" id="KW-0560">Oxidoreductase</keyword>
<evidence type="ECO:0000313" key="5">
    <source>
        <dbReference type="Proteomes" id="UP000517712"/>
    </source>
</evidence>
<dbReference type="PANTHER" id="PTHR14239">
    <property type="entry name" value="DUDULIN-RELATED"/>
    <property type="match status" value="1"/>
</dbReference>
<dbReference type="GO" id="GO:0016491">
    <property type="term" value="F:oxidoreductase activity"/>
    <property type="evidence" value="ECO:0007669"/>
    <property type="project" value="UniProtKB-KW"/>
</dbReference>
<dbReference type="EMBL" id="JACHMU010000001">
    <property type="protein sequence ID" value="MBB5741634.1"/>
    <property type="molecule type" value="Genomic_DNA"/>
</dbReference>
<accession>A0A7W9C9Q3</accession>
<feature type="domain" description="KTSC" evidence="3">
    <location>
        <begin position="243"/>
        <end position="300"/>
    </location>
</feature>
<dbReference type="Gene3D" id="3.40.50.720">
    <property type="entry name" value="NAD(P)-binding Rossmann-like Domain"/>
    <property type="match status" value="1"/>
</dbReference>
<dbReference type="Pfam" id="PF03807">
    <property type="entry name" value="F420_oxidored"/>
    <property type="match status" value="1"/>
</dbReference>
<dbReference type="InterPro" id="IPR028939">
    <property type="entry name" value="P5C_Rdtase_cat_N"/>
</dbReference>
<dbReference type="AlphaFoldDB" id="A0A7W9C9Q3"/>
<dbReference type="Pfam" id="PF13619">
    <property type="entry name" value="KTSC"/>
    <property type="match status" value="1"/>
</dbReference>
<evidence type="ECO:0000313" key="4">
    <source>
        <dbReference type="EMBL" id="MBB5741634.1"/>
    </source>
</evidence>
<evidence type="ECO:0000259" key="3">
    <source>
        <dbReference type="Pfam" id="PF13619"/>
    </source>
</evidence>
<reference evidence="4 5" key="1">
    <citation type="submission" date="2020-08" db="EMBL/GenBank/DDBJ databases">
        <title>Sequencing the genomes of 1000 actinobacteria strains.</title>
        <authorList>
            <person name="Klenk H.-P."/>
        </authorList>
    </citation>
    <scope>NUCLEOTIDE SEQUENCE [LARGE SCALE GENOMIC DNA]</scope>
    <source>
        <strain evidence="4 5">DSM 24823</strain>
    </source>
</reference>
<dbReference type="SUPFAM" id="SSF51735">
    <property type="entry name" value="NAD(P)-binding Rossmann-fold domains"/>
    <property type="match status" value="1"/>
</dbReference>
<feature type="domain" description="Pyrroline-5-carboxylate reductase catalytic N-terminal" evidence="2">
    <location>
        <begin position="10"/>
        <end position="96"/>
    </location>
</feature>
<evidence type="ECO:0000256" key="1">
    <source>
        <dbReference type="ARBA" id="ARBA00023002"/>
    </source>
</evidence>
<keyword evidence="5" id="KW-1185">Reference proteome</keyword>
<dbReference type="InterPro" id="IPR025309">
    <property type="entry name" value="KTSC_dom"/>
</dbReference>
<organism evidence="4 5">
    <name type="scientific">Microbacterium ginsengiterrae</name>
    <dbReference type="NCBI Taxonomy" id="546115"/>
    <lineage>
        <taxon>Bacteria</taxon>
        <taxon>Bacillati</taxon>
        <taxon>Actinomycetota</taxon>
        <taxon>Actinomycetes</taxon>
        <taxon>Micrococcales</taxon>
        <taxon>Microbacteriaceae</taxon>
        <taxon>Microbacterium</taxon>
    </lineage>
</organism>